<evidence type="ECO:0000313" key="1">
    <source>
        <dbReference type="EMBL" id="KAK3937928.1"/>
    </source>
</evidence>
<keyword evidence="2" id="KW-1185">Reference proteome</keyword>
<organism evidence="1 2">
    <name type="scientific">Diplogelasinospora grovesii</name>
    <dbReference type="NCBI Taxonomy" id="303347"/>
    <lineage>
        <taxon>Eukaryota</taxon>
        <taxon>Fungi</taxon>
        <taxon>Dikarya</taxon>
        <taxon>Ascomycota</taxon>
        <taxon>Pezizomycotina</taxon>
        <taxon>Sordariomycetes</taxon>
        <taxon>Sordariomycetidae</taxon>
        <taxon>Sordariales</taxon>
        <taxon>Diplogelasinosporaceae</taxon>
        <taxon>Diplogelasinospora</taxon>
    </lineage>
</organism>
<gene>
    <name evidence="1" type="ORF">QBC46DRAFT_391469</name>
</gene>
<sequence>MATCKACQEPLTLTLDPADPEIRDGGEEAVMVPDDLELQACGCHFHWQCLLDVAPQVTTSMHCPACDTSLASGHAGSSSSASSGQTILTNYASEDGVQQDYDILSVLREEAYFAQHPEDRSAKALHIMSAEGDVAGIMDVLMTEAEDAEELYQAAPVQRLTTWRDPLNGGQTALHVAIVNRQEDVFWLLLWVATPGVPETAFPAEIARRANSQVILSRMKTVYSGQIDQGGMDVRFVRDDNGRTPGDLCREVGSPFSDFAQSAVFQ</sequence>
<evidence type="ECO:0000313" key="2">
    <source>
        <dbReference type="Proteomes" id="UP001303473"/>
    </source>
</evidence>
<name>A0AAN6N544_9PEZI</name>
<proteinExistence type="predicted"/>
<reference evidence="2" key="1">
    <citation type="journal article" date="2023" name="Mol. Phylogenet. Evol.">
        <title>Genome-scale phylogeny and comparative genomics of the fungal order Sordariales.</title>
        <authorList>
            <person name="Hensen N."/>
            <person name="Bonometti L."/>
            <person name="Westerberg I."/>
            <person name="Brannstrom I.O."/>
            <person name="Guillou S."/>
            <person name="Cros-Aarteil S."/>
            <person name="Calhoun S."/>
            <person name="Haridas S."/>
            <person name="Kuo A."/>
            <person name="Mondo S."/>
            <person name="Pangilinan J."/>
            <person name="Riley R."/>
            <person name="LaButti K."/>
            <person name="Andreopoulos B."/>
            <person name="Lipzen A."/>
            <person name="Chen C."/>
            <person name="Yan M."/>
            <person name="Daum C."/>
            <person name="Ng V."/>
            <person name="Clum A."/>
            <person name="Steindorff A."/>
            <person name="Ohm R.A."/>
            <person name="Martin F."/>
            <person name="Silar P."/>
            <person name="Natvig D.O."/>
            <person name="Lalanne C."/>
            <person name="Gautier V."/>
            <person name="Ament-Velasquez S.L."/>
            <person name="Kruys A."/>
            <person name="Hutchinson M.I."/>
            <person name="Powell A.J."/>
            <person name="Barry K."/>
            <person name="Miller A.N."/>
            <person name="Grigoriev I.V."/>
            <person name="Debuchy R."/>
            <person name="Gladieux P."/>
            <person name="Hiltunen Thoren M."/>
            <person name="Johannesson H."/>
        </authorList>
    </citation>
    <scope>NUCLEOTIDE SEQUENCE [LARGE SCALE GENOMIC DNA]</scope>
    <source>
        <strain evidence="2">CBS 340.73</strain>
    </source>
</reference>
<dbReference type="Proteomes" id="UP001303473">
    <property type="component" value="Unassembled WGS sequence"/>
</dbReference>
<accession>A0AAN6N544</accession>
<comment type="caution">
    <text evidence="1">The sequence shown here is derived from an EMBL/GenBank/DDBJ whole genome shotgun (WGS) entry which is preliminary data.</text>
</comment>
<dbReference type="EMBL" id="MU853842">
    <property type="protein sequence ID" value="KAK3937928.1"/>
    <property type="molecule type" value="Genomic_DNA"/>
</dbReference>
<dbReference type="AlphaFoldDB" id="A0AAN6N544"/>
<protein>
    <submittedName>
        <fullName evidence="1">Uncharacterized protein</fullName>
    </submittedName>
</protein>